<keyword evidence="4" id="KW-1003">Cell membrane</keyword>
<feature type="transmembrane region" description="Helical" evidence="8">
    <location>
        <begin position="291"/>
        <end position="313"/>
    </location>
</feature>
<dbReference type="GO" id="GO:0005886">
    <property type="term" value="C:plasma membrane"/>
    <property type="evidence" value="ECO:0007669"/>
    <property type="project" value="UniProtKB-SubCell"/>
</dbReference>
<dbReference type="PANTHER" id="PTHR36838">
    <property type="entry name" value="AUXIN EFFLUX CARRIER FAMILY PROTEIN"/>
    <property type="match status" value="1"/>
</dbReference>
<organism evidence="9 10">
    <name type="scientific">Adlercreutzia equolifaciens subsp. celatus</name>
    <dbReference type="NCBI Taxonomy" id="394340"/>
    <lineage>
        <taxon>Bacteria</taxon>
        <taxon>Bacillati</taxon>
        <taxon>Actinomycetota</taxon>
        <taxon>Coriobacteriia</taxon>
        <taxon>Eggerthellales</taxon>
        <taxon>Eggerthellaceae</taxon>
        <taxon>Adlercreutzia</taxon>
    </lineage>
</organism>
<dbReference type="InterPro" id="IPR004776">
    <property type="entry name" value="Mem_transp_PIN-like"/>
</dbReference>
<accession>A0A369P348</accession>
<proteinExistence type="inferred from homology"/>
<dbReference type="InterPro" id="IPR038770">
    <property type="entry name" value="Na+/solute_symporter_sf"/>
</dbReference>
<feature type="transmembrane region" description="Helical" evidence="8">
    <location>
        <begin position="38"/>
        <end position="60"/>
    </location>
</feature>
<comment type="similarity">
    <text evidence="2">Belongs to the auxin efflux carrier (TC 2.A.69) family.</text>
</comment>
<sequence length="314" mass="33579">MTAGMIGIFQEIVTLFVIVGVGYAAKRLRFMNDEFDRMLSKLVINIALPGMILGSVLTATELPTQTEVWLCLGLSVASNLVMFAVAYAFTLLLRIPDGHRGVYRFMLCFGNVGFIGYPVLSAIFGPDALVYAAVFNLPFNFFVFTVGAWFLTQDTDGDVKVQTTWRTFVTPVMLSCVAAVLLTLGGIHYAPILGDALNTLGSITTPAALLIIGSSLANLPARDLIGGPRLWTCSVFRLLVMPAIIWAVFHAFVPAGLMFSVAVVLAGMPVATNGTMLCYQYGGNSRVMAQGTFVTTVLAIASIPILAAFVGAVI</sequence>
<name>A0A369P348_9ACTN</name>
<feature type="transmembrane region" description="Helical" evidence="8">
    <location>
        <begin position="255"/>
        <end position="279"/>
    </location>
</feature>
<evidence type="ECO:0000256" key="7">
    <source>
        <dbReference type="ARBA" id="ARBA00023136"/>
    </source>
</evidence>
<evidence type="ECO:0000256" key="2">
    <source>
        <dbReference type="ARBA" id="ARBA00010145"/>
    </source>
</evidence>
<keyword evidence="7 8" id="KW-0472">Membrane</keyword>
<dbReference type="GO" id="GO:0055085">
    <property type="term" value="P:transmembrane transport"/>
    <property type="evidence" value="ECO:0007669"/>
    <property type="project" value="InterPro"/>
</dbReference>
<gene>
    <name evidence="9" type="ORF">C1850_04905</name>
</gene>
<dbReference type="Proteomes" id="UP000253805">
    <property type="component" value="Unassembled WGS sequence"/>
</dbReference>
<reference evidence="9 10" key="1">
    <citation type="journal article" date="2018" name="Elife">
        <title>Discovery and characterization of a prevalent human gut bacterial enzyme sufficient for the inactivation of a family of plant toxins.</title>
        <authorList>
            <person name="Koppel N."/>
            <person name="Bisanz J.E."/>
            <person name="Pandelia M.E."/>
            <person name="Turnbaugh P.J."/>
            <person name="Balskus E.P."/>
        </authorList>
    </citation>
    <scope>NUCLEOTIDE SEQUENCE [LARGE SCALE GENOMIC DNA]</scope>
    <source>
        <strain evidence="9 10">OB21 GAM 11</strain>
    </source>
</reference>
<evidence type="ECO:0000256" key="8">
    <source>
        <dbReference type="SAM" id="Phobius"/>
    </source>
</evidence>
<feature type="transmembrane region" description="Helical" evidence="8">
    <location>
        <begin position="230"/>
        <end position="249"/>
    </location>
</feature>
<feature type="transmembrane region" description="Helical" evidence="8">
    <location>
        <begin position="72"/>
        <end position="93"/>
    </location>
</feature>
<keyword evidence="6 8" id="KW-1133">Transmembrane helix</keyword>
<evidence type="ECO:0000256" key="6">
    <source>
        <dbReference type="ARBA" id="ARBA00022989"/>
    </source>
</evidence>
<evidence type="ECO:0000313" key="9">
    <source>
        <dbReference type="EMBL" id="RDC45456.1"/>
    </source>
</evidence>
<evidence type="ECO:0000313" key="10">
    <source>
        <dbReference type="Proteomes" id="UP000253805"/>
    </source>
</evidence>
<feature type="transmembrane region" description="Helical" evidence="8">
    <location>
        <begin position="105"/>
        <end position="124"/>
    </location>
</feature>
<feature type="transmembrane region" description="Helical" evidence="8">
    <location>
        <begin position="6"/>
        <end position="26"/>
    </location>
</feature>
<dbReference type="Pfam" id="PF03547">
    <property type="entry name" value="Mem_trans"/>
    <property type="match status" value="1"/>
</dbReference>
<evidence type="ECO:0000256" key="3">
    <source>
        <dbReference type="ARBA" id="ARBA00022448"/>
    </source>
</evidence>
<dbReference type="RefSeq" id="WP_114548815.1">
    <property type="nucleotide sequence ID" value="NZ_DBGDPA010000052.1"/>
</dbReference>
<dbReference type="EMBL" id="PPUT01000009">
    <property type="protein sequence ID" value="RDC45456.1"/>
    <property type="molecule type" value="Genomic_DNA"/>
</dbReference>
<feature type="transmembrane region" description="Helical" evidence="8">
    <location>
        <begin position="196"/>
        <end position="218"/>
    </location>
</feature>
<evidence type="ECO:0000256" key="1">
    <source>
        <dbReference type="ARBA" id="ARBA00004651"/>
    </source>
</evidence>
<feature type="transmembrane region" description="Helical" evidence="8">
    <location>
        <begin position="130"/>
        <end position="151"/>
    </location>
</feature>
<keyword evidence="3" id="KW-0813">Transport</keyword>
<dbReference type="AlphaFoldDB" id="A0A369P348"/>
<dbReference type="Gene3D" id="1.20.1530.20">
    <property type="match status" value="2"/>
</dbReference>
<feature type="transmembrane region" description="Helical" evidence="8">
    <location>
        <begin position="172"/>
        <end position="190"/>
    </location>
</feature>
<evidence type="ECO:0000256" key="5">
    <source>
        <dbReference type="ARBA" id="ARBA00022692"/>
    </source>
</evidence>
<comment type="subcellular location">
    <subcellularLocation>
        <location evidence="1">Cell membrane</location>
        <topology evidence="1">Multi-pass membrane protein</topology>
    </subcellularLocation>
</comment>
<comment type="caution">
    <text evidence="9">The sequence shown here is derived from an EMBL/GenBank/DDBJ whole genome shotgun (WGS) entry which is preliminary data.</text>
</comment>
<keyword evidence="5 8" id="KW-0812">Transmembrane</keyword>
<protein>
    <submittedName>
        <fullName evidence="9">AEC family transporter</fullName>
    </submittedName>
</protein>
<evidence type="ECO:0000256" key="4">
    <source>
        <dbReference type="ARBA" id="ARBA00022475"/>
    </source>
</evidence>
<dbReference type="PANTHER" id="PTHR36838:SF1">
    <property type="entry name" value="SLR1864 PROTEIN"/>
    <property type="match status" value="1"/>
</dbReference>